<feature type="coiled-coil region" evidence="5">
    <location>
        <begin position="297"/>
        <end position="329"/>
    </location>
</feature>
<feature type="region of interest" description="Disordered" evidence="6">
    <location>
        <begin position="53"/>
        <end position="74"/>
    </location>
</feature>
<evidence type="ECO:0000256" key="2">
    <source>
        <dbReference type="ARBA" id="ARBA00022664"/>
    </source>
</evidence>
<dbReference type="Pfam" id="PF06544">
    <property type="entry name" value="Prp3_C"/>
    <property type="match status" value="1"/>
</dbReference>
<evidence type="ECO:0000256" key="1">
    <source>
        <dbReference type="ARBA" id="ARBA00004123"/>
    </source>
</evidence>
<keyword evidence="3" id="KW-0508">mRNA splicing</keyword>
<reference evidence="9 10" key="1">
    <citation type="journal article" date="2016" name="Proc. Natl. Acad. Sci. U.S.A.">
        <title>Comparative genomics of biotechnologically important yeasts.</title>
        <authorList>
            <person name="Riley R."/>
            <person name="Haridas S."/>
            <person name="Wolfe K.H."/>
            <person name="Lopes M.R."/>
            <person name="Hittinger C.T."/>
            <person name="Goeker M."/>
            <person name="Salamov A.A."/>
            <person name="Wisecaver J.H."/>
            <person name="Long T.M."/>
            <person name="Calvey C.H."/>
            <person name="Aerts A.L."/>
            <person name="Barry K.W."/>
            <person name="Choi C."/>
            <person name="Clum A."/>
            <person name="Coughlan A.Y."/>
            <person name="Deshpande S."/>
            <person name="Douglass A.P."/>
            <person name="Hanson S.J."/>
            <person name="Klenk H.-P."/>
            <person name="LaButti K.M."/>
            <person name="Lapidus A."/>
            <person name="Lindquist E.A."/>
            <person name="Lipzen A.M."/>
            <person name="Meier-Kolthoff J.P."/>
            <person name="Ohm R.A."/>
            <person name="Otillar R.P."/>
            <person name="Pangilinan J.L."/>
            <person name="Peng Y."/>
            <person name="Rokas A."/>
            <person name="Rosa C.A."/>
            <person name="Scheuner C."/>
            <person name="Sibirny A.A."/>
            <person name="Slot J.C."/>
            <person name="Stielow J.B."/>
            <person name="Sun H."/>
            <person name="Kurtzman C.P."/>
            <person name="Blackwell M."/>
            <person name="Grigoriev I.V."/>
            <person name="Jeffries T.W."/>
        </authorList>
    </citation>
    <scope>NUCLEOTIDE SEQUENCE [LARGE SCALE GENOMIC DNA]</scope>
    <source>
        <strain evidence="9 10">NRRL Y-2026</strain>
    </source>
</reference>
<name>A0A1E3NII8_9ASCO</name>
<sequence>MKRGRNAKLGPNVEVKKRARIGVTEHENVKEAKDEEEILKNIKIHPLLQMPLGTQKMGQDDNDISDKKRSSKTVPKIKNPLLSDWKQRDGFTINPYIDQSDLSIVPERKSRALRINEPGKQIERANNLRQRAKQERLELEHQEELKKKNLVPDERIGEDRYGDEFAEPPPYIEWWDVPFLKNGMRRGCRYEGCGEEVVTYKDENSEDNPITSYIQHPVPIEAPWERLIPTPKPLFLTKQEQKRLRKNRRMLLMKEKQDRIKLGLDAAPKPKVKLKNLMNVLTNETIRNPTEVEMRVRQEIQERADEHERMNAERKLNKEERRHKVEQKVEQDRSRGIYSCVFVVQRLVNPKHLYKVDMNAKQLMLTGACLRLRRGRSLVIVEGGLRGVEKYKSLMMRRINWTANESPRTKDGDSPTTAPGPGPALLLEDLSDNRCDRVWEGEVPEARFHKWTEYTFESDEAIIEFLSKYKLENYWRQSVYLEQEDA</sequence>
<evidence type="ECO:0000256" key="6">
    <source>
        <dbReference type="SAM" id="MobiDB-lite"/>
    </source>
</evidence>
<evidence type="ECO:0000259" key="8">
    <source>
        <dbReference type="Pfam" id="PF08572"/>
    </source>
</evidence>
<dbReference type="GeneID" id="30178186"/>
<dbReference type="Pfam" id="PF08572">
    <property type="entry name" value="PRP3"/>
    <property type="match status" value="1"/>
</dbReference>
<comment type="subcellular location">
    <subcellularLocation>
        <location evidence="1">Nucleus</location>
    </subcellularLocation>
</comment>
<evidence type="ECO:0000256" key="4">
    <source>
        <dbReference type="ARBA" id="ARBA00023242"/>
    </source>
</evidence>
<dbReference type="InterPro" id="IPR013881">
    <property type="entry name" value="Pre-mRNA_splic_Prp3_dom"/>
</dbReference>
<evidence type="ECO:0000313" key="9">
    <source>
        <dbReference type="EMBL" id="ODQ45398.1"/>
    </source>
</evidence>
<feature type="domain" description="Small nuclear ribonucleoprotein Prp3 C-terminal" evidence="7">
    <location>
        <begin position="341"/>
        <end position="477"/>
    </location>
</feature>
<dbReference type="PANTHER" id="PTHR14212:SF0">
    <property type="entry name" value="U4_U6 SMALL NUCLEAR RIBONUCLEOPROTEIN PRP3"/>
    <property type="match status" value="1"/>
</dbReference>
<protein>
    <submittedName>
        <fullName evidence="9">Uncharacterized protein</fullName>
    </submittedName>
</protein>
<keyword evidence="4" id="KW-0539">Nucleus</keyword>
<dbReference type="GO" id="GO:0000398">
    <property type="term" value="P:mRNA splicing, via spliceosome"/>
    <property type="evidence" value="ECO:0007669"/>
    <property type="project" value="InterPro"/>
</dbReference>
<evidence type="ECO:0000256" key="5">
    <source>
        <dbReference type="SAM" id="Coils"/>
    </source>
</evidence>
<feature type="domain" description="Pre-mRNA-splicing factor 3" evidence="8">
    <location>
        <begin position="94"/>
        <end position="317"/>
    </location>
</feature>
<dbReference type="OrthoDB" id="10264544at2759"/>
<dbReference type="RefSeq" id="XP_019016511.1">
    <property type="nucleotide sequence ID" value="XM_019161499.1"/>
</dbReference>
<feature type="coiled-coil region" evidence="5">
    <location>
        <begin position="122"/>
        <end position="149"/>
    </location>
</feature>
<dbReference type="PANTHER" id="PTHR14212">
    <property type="entry name" value="U4/U6-ASSOCIATED RNA SPLICING FACTOR-RELATED"/>
    <property type="match status" value="1"/>
</dbReference>
<gene>
    <name evidence="9" type="ORF">PICMEDRAFT_171878</name>
</gene>
<accession>A0A1E3NII8</accession>
<evidence type="ECO:0000259" key="7">
    <source>
        <dbReference type="Pfam" id="PF06544"/>
    </source>
</evidence>
<dbReference type="Proteomes" id="UP000094455">
    <property type="component" value="Unassembled WGS sequence"/>
</dbReference>
<dbReference type="InterPro" id="IPR027104">
    <property type="entry name" value="Prp3"/>
</dbReference>
<keyword evidence="10" id="KW-1185">Reference proteome</keyword>
<dbReference type="AlphaFoldDB" id="A0A1E3NII8"/>
<dbReference type="InterPro" id="IPR010541">
    <property type="entry name" value="Prp3_C"/>
</dbReference>
<keyword evidence="2" id="KW-0507">mRNA processing</keyword>
<dbReference type="CDD" id="cd24162">
    <property type="entry name" value="Prp3_C"/>
    <property type="match status" value="1"/>
</dbReference>
<keyword evidence="5" id="KW-0175">Coiled coil</keyword>
<proteinExistence type="predicted"/>
<feature type="region of interest" description="Disordered" evidence="6">
    <location>
        <begin position="402"/>
        <end position="425"/>
    </location>
</feature>
<organism evidence="9 10">
    <name type="scientific">Pichia membranifaciens NRRL Y-2026</name>
    <dbReference type="NCBI Taxonomy" id="763406"/>
    <lineage>
        <taxon>Eukaryota</taxon>
        <taxon>Fungi</taxon>
        <taxon>Dikarya</taxon>
        <taxon>Ascomycota</taxon>
        <taxon>Saccharomycotina</taxon>
        <taxon>Pichiomycetes</taxon>
        <taxon>Pichiales</taxon>
        <taxon>Pichiaceae</taxon>
        <taxon>Pichia</taxon>
    </lineage>
</organism>
<dbReference type="EMBL" id="KV454005">
    <property type="protein sequence ID" value="ODQ45398.1"/>
    <property type="molecule type" value="Genomic_DNA"/>
</dbReference>
<dbReference type="GO" id="GO:0046540">
    <property type="term" value="C:U4/U6 x U5 tri-snRNP complex"/>
    <property type="evidence" value="ECO:0007669"/>
    <property type="project" value="InterPro"/>
</dbReference>
<evidence type="ECO:0000256" key="3">
    <source>
        <dbReference type="ARBA" id="ARBA00023187"/>
    </source>
</evidence>
<evidence type="ECO:0000313" key="10">
    <source>
        <dbReference type="Proteomes" id="UP000094455"/>
    </source>
</evidence>
<dbReference type="STRING" id="763406.A0A1E3NII8"/>